<dbReference type="InterPro" id="IPR015424">
    <property type="entry name" value="PyrdxlP-dep_Trfase"/>
</dbReference>
<dbReference type="NCBIfam" id="NF041359">
    <property type="entry name" value="GntG_guanitoxin"/>
    <property type="match status" value="1"/>
</dbReference>
<evidence type="ECO:0000313" key="7">
    <source>
        <dbReference type="EMBL" id="SDO56649.1"/>
    </source>
</evidence>
<dbReference type="InterPro" id="IPR001597">
    <property type="entry name" value="ArAA_b-elim_lyase/Thr_aldolase"/>
</dbReference>
<evidence type="ECO:0000256" key="2">
    <source>
        <dbReference type="ARBA" id="ARBA00006966"/>
    </source>
</evidence>
<dbReference type="GO" id="GO:0006545">
    <property type="term" value="P:glycine biosynthetic process"/>
    <property type="evidence" value="ECO:0007669"/>
    <property type="project" value="TreeGrafter"/>
</dbReference>
<dbReference type="GO" id="GO:0006567">
    <property type="term" value="P:L-threonine catabolic process"/>
    <property type="evidence" value="ECO:0007669"/>
    <property type="project" value="TreeGrafter"/>
</dbReference>
<accession>A0A1H0KL35</accession>
<dbReference type="GO" id="GO:0008732">
    <property type="term" value="F:L-allo-threonine aldolase activity"/>
    <property type="evidence" value="ECO:0007669"/>
    <property type="project" value="TreeGrafter"/>
</dbReference>
<dbReference type="PANTHER" id="PTHR48097:SF9">
    <property type="entry name" value="L-THREONINE ALDOLASE"/>
    <property type="match status" value="1"/>
</dbReference>
<gene>
    <name evidence="7" type="ORF">SAMN05660330_00545</name>
</gene>
<feature type="modified residue" description="N6-(pyridoxal phosphate)lysine" evidence="5">
    <location>
        <position position="214"/>
    </location>
</feature>
<keyword evidence="3" id="KW-0663">Pyridoxal phosphate</keyword>
<feature type="domain" description="Aromatic amino acid beta-eliminating lyase/threonine aldolase" evidence="6">
    <location>
        <begin position="18"/>
        <end position="301"/>
    </location>
</feature>
<dbReference type="STRING" id="91360.SAMN05660330_00545"/>
<dbReference type="SUPFAM" id="SSF53383">
    <property type="entry name" value="PLP-dependent transferases"/>
    <property type="match status" value="1"/>
</dbReference>
<comment type="similarity">
    <text evidence="2">Belongs to the threonine aldolase family.</text>
</comment>
<dbReference type="FunFam" id="3.90.1150.10:FF:000041">
    <property type="entry name" value="Low-specificity L-threonine aldolase"/>
    <property type="match status" value="1"/>
</dbReference>
<sequence length="357" mass="38351">MMFATLGQQKTLDMSQIDLRSDTVTRPCEEMKKAMYRAEVGDDGYGDDPTVKMLQNKVAAMFDKEAALFVPSGTMSNQICLRLLASQGDEVVCDSQAHIYRKECAAASALWGISFLPLSTPRGILSVEQIVSALPSKKINHPNVKVIALENTTVKGSGAFYRLAELEAIWQEARRLNLAVHIDGARLFNGCQAGGYSPAQAARCCDTVVFCLSKGLGAPVGSMIVSSRDNIDKAIRLRKMLGGTMRQAGSLAAAGIFALEHNRARLAEDHARANRLAEGLSGIPGIEIDPALIDTNIVTFDISPLNIAVETFVQQAMESGVLLKSCGFSGIRAVTHLDVNDQDISRAIAVIGRIAKG</sequence>
<keyword evidence="4" id="KW-0456">Lyase</keyword>
<evidence type="ECO:0000259" key="6">
    <source>
        <dbReference type="Pfam" id="PF01212"/>
    </source>
</evidence>
<organism evidence="7 8">
    <name type="scientific">Desulforhopalus singaporensis</name>
    <dbReference type="NCBI Taxonomy" id="91360"/>
    <lineage>
        <taxon>Bacteria</taxon>
        <taxon>Pseudomonadati</taxon>
        <taxon>Thermodesulfobacteriota</taxon>
        <taxon>Desulfobulbia</taxon>
        <taxon>Desulfobulbales</taxon>
        <taxon>Desulfocapsaceae</taxon>
        <taxon>Desulforhopalus</taxon>
    </lineage>
</organism>
<dbReference type="FunFam" id="3.40.640.10:FF:000030">
    <property type="entry name" value="Low-specificity L-threonine aldolase"/>
    <property type="match status" value="1"/>
</dbReference>
<dbReference type="PANTHER" id="PTHR48097">
    <property type="entry name" value="L-THREONINE ALDOLASE-RELATED"/>
    <property type="match status" value="1"/>
</dbReference>
<dbReference type="AlphaFoldDB" id="A0A1H0KL35"/>
<dbReference type="InterPro" id="IPR015422">
    <property type="entry name" value="PyrdxlP-dep_Trfase_small"/>
</dbReference>
<dbReference type="PIRSF" id="PIRSF017617">
    <property type="entry name" value="Thr_aldolase"/>
    <property type="match status" value="1"/>
</dbReference>
<evidence type="ECO:0000256" key="1">
    <source>
        <dbReference type="ARBA" id="ARBA00001933"/>
    </source>
</evidence>
<dbReference type="EMBL" id="FNJI01000003">
    <property type="protein sequence ID" value="SDO56649.1"/>
    <property type="molecule type" value="Genomic_DNA"/>
</dbReference>
<dbReference type="GO" id="GO:0005829">
    <property type="term" value="C:cytosol"/>
    <property type="evidence" value="ECO:0007669"/>
    <property type="project" value="TreeGrafter"/>
</dbReference>
<dbReference type="Pfam" id="PF01212">
    <property type="entry name" value="Beta_elim_lyase"/>
    <property type="match status" value="1"/>
</dbReference>
<dbReference type="Proteomes" id="UP000199073">
    <property type="component" value="Unassembled WGS sequence"/>
</dbReference>
<dbReference type="Gene3D" id="3.40.640.10">
    <property type="entry name" value="Type I PLP-dependent aspartate aminotransferase-like (Major domain)"/>
    <property type="match status" value="1"/>
</dbReference>
<dbReference type="InterPro" id="IPR023603">
    <property type="entry name" value="Low_specificity_L-TA-like"/>
</dbReference>
<dbReference type="CDD" id="cd06502">
    <property type="entry name" value="TA_like"/>
    <property type="match status" value="1"/>
</dbReference>
<evidence type="ECO:0000256" key="5">
    <source>
        <dbReference type="PIRSR" id="PIRSR017617-1"/>
    </source>
</evidence>
<evidence type="ECO:0000256" key="3">
    <source>
        <dbReference type="ARBA" id="ARBA00022898"/>
    </source>
</evidence>
<reference evidence="7 8" key="1">
    <citation type="submission" date="2016-10" db="EMBL/GenBank/DDBJ databases">
        <authorList>
            <person name="de Groot N.N."/>
        </authorList>
    </citation>
    <scope>NUCLEOTIDE SEQUENCE [LARGE SCALE GENOMIC DNA]</scope>
    <source>
        <strain evidence="7 8">DSM 12130</strain>
    </source>
</reference>
<proteinExistence type="inferred from homology"/>
<dbReference type="Gene3D" id="3.90.1150.10">
    <property type="entry name" value="Aspartate Aminotransferase, domain 1"/>
    <property type="match status" value="1"/>
</dbReference>
<protein>
    <submittedName>
        <fullName evidence="7">L-threonine aldolase</fullName>
    </submittedName>
</protein>
<dbReference type="InterPro" id="IPR015421">
    <property type="entry name" value="PyrdxlP-dep_Trfase_major"/>
</dbReference>
<evidence type="ECO:0000256" key="4">
    <source>
        <dbReference type="ARBA" id="ARBA00023239"/>
    </source>
</evidence>
<comment type="cofactor">
    <cofactor evidence="1">
        <name>pyridoxal 5'-phosphate</name>
        <dbReference type="ChEBI" id="CHEBI:597326"/>
    </cofactor>
</comment>
<name>A0A1H0KL35_9BACT</name>
<keyword evidence="8" id="KW-1185">Reference proteome</keyword>
<evidence type="ECO:0000313" key="8">
    <source>
        <dbReference type="Proteomes" id="UP000199073"/>
    </source>
</evidence>